<feature type="chain" id="PRO_5011752674" evidence="1">
    <location>
        <begin position="30"/>
        <end position="223"/>
    </location>
</feature>
<dbReference type="EMBL" id="FNCC01000001">
    <property type="protein sequence ID" value="SDF42699.1"/>
    <property type="molecule type" value="Genomic_DNA"/>
</dbReference>
<evidence type="ECO:0000313" key="3">
    <source>
        <dbReference type="Proteomes" id="UP000199623"/>
    </source>
</evidence>
<dbReference type="InterPro" id="IPR006311">
    <property type="entry name" value="TAT_signal"/>
</dbReference>
<dbReference type="PROSITE" id="PS51318">
    <property type="entry name" value="TAT"/>
    <property type="match status" value="1"/>
</dbReference>
<keyword evidence="3" id="KW-1185">Reference proteome</keyword>
<dbReference type="Proteomes" id="UP000199623">
    <property type="component" value="Unassembled WGS sequence"/>
</dbReference>
<gene>
    <name evidence="2" type="ORF">SAMN05216553_101586</name>
</gene>
<dbReference type="RefSeq" id="WP_090045206.1">
    <property type="nucleotide sequence ID" value="NZ_FNCC01000001.1"/>
</dbReference>
<feature type="signal peptide" evidence="1">
    <location>
        <begin position="1"/>
        <end position="29"/>
    </location>
</feature>
<protein>
    <submittedName>
        <fullName evidence="2">Uncharacterized protein</fullName>
    </submittedName>
</protein>
<organism evidence="2 3">
    <name type="scientific">Lentzea fradiae</name>
    <dbReference type="NCBI Taxonomy" id="200378"/>
    <lineage>
        <taxon>Bacteria</taxon>
        <taxon>Bacillati</taxon>
        <taxon>Actinomycetota</taxon>
        <taxon>Actinomycetes</taxon>
        <taxon>Pseudonocardiales</taxon>
        <taxon>Pseudonocardiaceae</taxon>
        <taxon>Lentzea</taxon>
    </lineage>
</organism>
<name>A0A1G7L116_9PSEU</name>
<keyword evidence="1" id="KW-0732">Signal</keyword>
<dbReference type="AlphaFoldDB" id="A0A1G7L116"/>
<sequence length="223" mass="22779">MGITRRVFVSGAVAAPLVAQLGVTGVAHAAAPGDQRLTALDGLAELRLTDVARTRLADNGIQVQAVAPATPITGADGTTVEGVKLTPEYATGTVTALGQPGQGSGRALGGIVLSNSVARMEMAGMRVLLPEGVVFGFLKVDDDWVGELPLYAADPATMRVDLQAGAPGQPVVVRGNRIQAKPTREGVEAFTDAFGVALFTTDDVVFAAAVQGNAWPLPTLPGV</sequence>
<accession>A0A1G7L116</accession>
<proteinExistence type="predicted"/>
<evidence type="ECO:0000313" key="2">
    <source>
        <dbReference type="EMBL" id="SDF42699.1"/>
    </source>
</evidence>
<reference evidence="3" key="1">
    <citation type="submission" date="2016-10" db="EMBL/GenBank/DDBJ databases">
        <authorList>
            <person name="Varghese N."/>
            <person name="Submissions S."/>
        </authorList>
    </citation>
    <scope>NUCLEOTIDE SEQUENCE [LARGE SCALE GENOMIC DNA]</scope>
    <source>
        <strain evidence="3">CGMCC 4.3506</strain>
    </source>
</reference>
<dbReference type="OrthoDB" id="3694881at2"/>
<evidence type="ECO:0000256" key="1">
    <source>
        <dbReference type="SAM" id="SignalP"/>
    </source>
</evidence>